<name>A0AA35VUF6_GEOBA</name>
<dbReference type="CDD" id="cd06260">
    <property type="entry name" value="DUF820-like"/>
    <property type="match status" value="1"/>
</dbReference>
<keyword evidence="4" id="KW-1185">Reference proteome</keyword>
<feature type="region of interest" description="Disordered" evidence="1">
    <location>
        <begin position="1"/>
        <end position="20"/>
    </location>
</feature>
<evidence type="ECO:0000259" key="2">
    <source>
        <dbReference type="Pfam" id="PF05685"/>
    </source>
</evidence>
<evidence type="ECO:0000313" key="3">
    <source>
        <dbReference type="EMBL" id="CAI7992728.1"/>
    </source>
</evidence>
<dbReference type="Gene3D" id="3.90.1570.10">
    <property type="entry name" value="tt1808, chain A"/>
    <property type="match status" value="1"/>
</dbReference>
<sequence>MMTTQTRLHAKPEASPGVQPQPRLFTIDEYFAMAEAGILGLEERVELIDGLVIVMAPIGNPHQASVDKSTRNLVISVGTRGIVRTQGSIALNDRSMPQPDLVLLRERADFYTSQRVGPDDVLLLIEVSDTTADYDRNVKLPRYAEAGIPEVWIAVIPEGIVEAHTEPAEGRYRVRRTFGPGDTISPGCFPDITLPVSEILPS</sequence>
<dbReference type="Pfam" id="PF05685">
    <property type="entry name" value="Uma2"/>
    <property type="match status" value="1"/>
</dbReference>
<comment type="caution">
    <text evidence="3">The sequence shown here is derived from an EMBL/GenBank/DDBJ whole genome shotgun (WGS) entry which is preliminary data.</text>
</comment>
<reference evidence="3" key="1">
    <citation type="submission" date="2023-03" db="EMBL/GenBank/DDBJ databases">
        <authorList>
            <person name="Steffen K."/>
            <person name="Cardenas P."/>
        </authorList>
    </citation>
    <scope>NUCLEOTIDE SEQUENCE</scope>
</reference>
<gene>
    <name evidence="3" type="ORF">GBAR_LOCUS1101</name>
</gene>
<dbReference type="EMBL" id="CASHTH010000157">
    <property type="protein sequence ID" value="CAI7992728.1"/>
    <property type="molecule type" value="Genomic_DNA"/>
</dbReference>
<feature type="domain" description="Putative restriction endonuclease" evidence="2">
    <location>
        <begin position="28"/>
        <end position="196"/>
    </location>
</feature>
<proteinExistence type="predicted"/>
<dbReference type="AlphaFoldDB" id="A0AA35VUF6"/>
<dbReference type="PANTHER" id="PTHR35400:SF1">
    <property type="entry name" value="SLR1083 PROTEIN"/>
    <property type="match status" value="1"/>
</dbReference>
<accession>A0AA35VUF6</accession>
<dbReference type="InterPro" id="IPR008538">
    <property type="entry name" value="Uma2"/>
</dbReference>
<organism evidence="3 4">
    <name type="scientific">Geodia barretti</name>
    <name type="common">Barrett's horny sponge</name>
    <dbReference type="NCBI Taxonomy" id="519541"/>
    <lineage>
        <taxon>Eukaryota</taxon>
        <taxon>Metazoa</taxon>
        <taxon>Porifera</taxon>
        <taxon>Demospongiae</taxon>
        <taxon>Heteroscleromorpha</taxon>
        <taxon>Tetractinellida</taxon>
        <taxon>Astrophorina</taxon>
        <taxon>Geodiidae</taxon>
        <taxon>Geodia</taxon>
    </lineage>
</organism>
<dbReference type="InterPro" id="IPR011335">
    <property type="entry name" value="Restrct_endonuc-II-like"/>
</dbReference>
<dbReference type="PANTHER" id="PTHR35400">
    <property type="entry name" value="SLR1083 PROTEIN"/>
    <property type="match status" value="1"/>
</dbReference>
<evidence type="ECO:0000313" key="4">
    <source>
        <dbReference type="Proteomes" id="UP001174909"/>
    </source>
</evidence>
<dbReference type="SUPFAM" id="SSF52980">
    <property type="entry name" value="Restriction endonuclease-like"/>
    <property type="match status" value="1"/>
</dbReference>
<dbReference type="Proteomes" id="UP001174909">
    <property type="component" value="Unassembled WGS sequence"/>
</dbReference>
<dbReference type="InterPro" id="IPR012296">
    <property type="entry name" value="Nuclease_put_TT1808"/>
</dbReference>
<dbReference type="GO" id="GO:0006281">
    <property type="term" value="P:DNA repair"/>
    <property type="evidence" value="ECO:0007669"/>
    <property type="project" value="UniProtKB-ARBA"/>
</dbReference>
<evidence type="ECO:0000256" key="1">
    <source>
        <dbReference type="SAM" id="MobiDB-lite"/>
    </source>
</evidence>
<protein>
    <recommendedName>
        <fullName evidence="2">Putative restriction endonuclease domain-containing protein</fullName>
    </recommendedName>
</protein>